<dbReference type="PANTHER" id="PTHR43736:SF1">
    <property type="entry name" value="DIHYDRONEOPTERIN TRIPHOSPHATE DIPHOSPHATASE"/>
    <property type="match status" value="1"/>
</dbReference>
<proteinExistence type="predicted"/>
<evidence type="ECO:0000313" key="4">
    <source>
        <dbReference type="Proteomes" id="UP000248079"/>
    </source>
</evidence>
<protein>
    <submittedName>
        <fullName evidence="3">DNA mismatch repair protein MutT</fullName>
    </submittedName>
</protein>
<dbReference type="PANTHER" id="PTHR43736">
    <property type="entry name" value="ADP-RIBOSE PYROPHOSPHATASE"/>
    <property type="match status" value="1"/>
</dbReference>
<dbReference type="InterPro" id="IPR015797">
    <property type="entry name" value="NUDIX_hydrolase-like_dom_sf"/>
</dbReference>
<organism evidence="3 4">
    <name type="scientific">Marinifilum breve</name>
    <dbReference type="NCBI Taxonomy" id="2184082"/>
    <lineage>
        <taxon>Bacteria</taxon>
        <taxon>Pseudomonadati</taxon>
        <taxon>Bacteroidota</taxon>
        <taxon>Bacteroidia</taxon>
        <taxon>Marinilabiliales</taxon>
        <taxon>Marinifilaceae</taxon>
    </lineage>
</organism>
<evidence type="ECO:0000256" key="1">
    <source>
        <dbReference type="ARBA" id="ARBA00022801"/>
    </source>
</evidence>
<dbReference type="PROSITE" id="PS51462">
    <property type="entry name" value="NUDIX"/>
    <property type="match status" value="1"/>
</dbReference>
<dbReference type="SUPFAM" id="SSF55811">
    <property type="entry name" value="Nudix"/>
    <property type="match status" value="1"/>
</dbReference>
<dbReference type="PROSITE" id="PS00893">
    <property type="entry name" value="NUDIX_BOX"/>
    <property type="match status" value="1"/>
</dbReference>
<dbReference type="Proteomes" id="UP000248079">
    <property type="component" value="Unassembled WGS sequence"/>
</dbReference>
<dbReference type="InterPro" id="IPR020084">
    <property type="entry name" value="NUDIX_hydrolase_CS"/>
</dbReference>
<dbReference type="AlphaFoldDB" id="A0A2V4A2Q4"/>
<dbReference type="Gene3D" id="3.90.79.10">
    <property type="entry name" value="Nucleoside Triphosphate Pyrophosphohydrolase"/>
    <property type="match status" value="1"/>
</dbReference>
<sequence>MAPTFPEKVIQYCPKCGSKEFVYNRDNSFLCGSCSFHLYINSAAAVAALIVNEKGELLLTRRAIEPQLGKLDLPGGFVDVMETVENAVQREIREELNLKIEEMKYFMSFPNEYVFGGLSVFTTDLAFICRIESFKNIKAEDDISSFEFYKPGDIPLDEIGSVSIKEIVKSFVKNTYN</sequence>
<evidence type="ECO:0000259" key="2">
    <source>
        <dbReference type="PROSITE" id="PS51462"/>
    </source>
</evidence>
<accession>A0A2V4A2Q4</accession>
<name>A0A2V4A2Q4_9BACT</name>
<dbReference type="InterPro" id="IPR000086">
    <property type="entry name" value="NUDIX_hydrolase_dom"/>
</dbReference>
<reference evidence="3 4" key="1">
    <citation type="submission" date="2018-05" db="EMBL/GenBank/DDBJ databases">
        <title>Marinifilum breve JC075T sp. nov., a marine bacterium isolated from Yongle Blue Hole in the South China Sea.</title>
        <authorList>
            <person name="Fu T."/>
        </authorList>
    </citation>
    <scope>NUCLEOTIDE SEQUENCE [LARGE SCALE GENOMIC DNA]</scope>
    <source>
        <strain evidence="3 4">JC075</strain>
    </source>
</reference>
<dbReference type="RefSeq" id="WP_110359108.1">
    <property type="nucleotide sequence ID" value="NZ_QFLI01000001.1"/>
</dbReference>
<keyword evidence="1" id="KW-0378">Hydrolase</keyword>
<gene>
    <name evidence="3" type="ORF">DF185_02320</name>
</gene>
<comment type="caution">
    <text evidence="3">The sequence shown here is derived from an EMBL/GenBank/DDBJ whole genome shotgun (WGS) entry which is preliminary data.</text>
</comment>
<dbReference type="Pfam" id="PF00293">
    <property type="entry name" value="NUDIX"/>
    <property type="match status" value="1"/>
</dbReference>
<evidence type="ECO:0000313" key="3">
    <source>
        <dbReference type="EMBL" id="PXY02951.1"/>
    </source>
</evidence>
<feature type="domain" description="Nudix hydrolase" evidence="2">
    <location>
        <begin position="41"/>
        <end position="177"/>
    </location>
</feature>
<keyword evidence="4" id="KW-1185">Reference proteome</keyword>
<dbReference type="CDD" id="cd04681">
    <property type="entry name" value="NUDIX_Hydrolase"/>
    <property type="match status" value="1"/>
</dbReference>
<dbReference type="OrthoDB" id="9786141at2"/>
<dbReference type="GO" id="GO:0016787">
    <property type="term" value="F:hydrolase activity"/>
    <property type="evidence" value="ECO:0007669"/>
    <property type="project" value="UniProtKB-KW"/>
</dbReference>
<dbReference type="EMBL" id="QFLI01000001">
    <property type="protein sequence ID" value="PXY02951.1"/>
    <property type="molecule type" value="Genomic_DNA"/>
</dbReference>